<evidence type="ECO:0000313" key="3">
    <source>
        <dbReference type="Proteomes" id="UP001174839"/>
    </source>
</evidence>
<dbReference type="Proteomes" id="UP001174839">
    <property type="component" value="Unassembled WGS sequence"/>
</dbReference>
<dbReference type="PROSITE" id="PS51819">
    <property type="entry name" value="VOC"/>
    <property type="match status" value="1"/>
</dbReference>
<dbReference type="InterPro" id="IPR029068">
    <property type="entry name" value="Glyas_Bleomycin-R_OHBP_Dase"/>
</dbReference>
<dbReference type="RefSeq" id="WP_289724047.1">
    <property type="nucleotide sequence ID" value="NZ_JAUDUY010000002.1"/>
</dbReference>
<evidence type="ECO:0000313" key="2">
    <source>
        <dbReference type="EMBL" id="MDM9630678.1"/>
    </source>
</evidence>
<keyword evidence="3" id="KW-1185">Reference proteome</keyword>
<feature type="domain" description="VOC" evidence="1">
    <location>
        <begin position="159"/>
        <end position="271"/>
    </location>
</feature>
<dbReference type="InterPro" id="IPR037523">
    <property type="entry name" value="VOC_core"/>
</dbReference>
<proteinExistence type="predicted"/>
<sequence>MKNSSRIVPLILICLLSCSEPDKNELSTFKVFCEMVSSGAKPIALSHPMEAAVADAHWNDFEAIARQYDVKLYREDDFPVSRLFPPALTREKSVILIFSGNRLKQYEQLKTDLKQADTTDPKHPEALARRFGRLLGYDTHGINNLLSKTTGHRTLNSFGVGSQTTHLYYENLEGAQAFYLNTLGLQTADSLRYQISQDAFIELHPLDEAHPKGQPKSTAIALLTDQLPQWYALMKERSVPIKYTYKPKEGGAHDGFVAVDPGGYLLEFETFKQHPENERLMSILADASRIPTGAKDLNFFGSITWTYHKDLLGMQQFYEEVLGFDLVADQGWTKIYQTAPNSFIGLVDECRGMEDYADTKAVELEWGIEESEMFNKYAAVHWVPYQFKDFTFSGPEKYRYSLNPNYKP</sequence>
<reference evidence="2" key="1">
    <citation type="submission" date="2023-06" db="EMBL/GenBank/DDBJ databases">
        <title>Robiginitalea aurantiacus sp. nov. and Algoriphagus sediminis sp. nov., isolated from coastal sediment.</title>
        <authorList>
            <person name="Zhou Z.Y."/>
            <person name="An J."/>
            <person name="Jia Y.W."/>
            <person name="Du Z.J."/>
        </authorList>
    </citation>
    <scope>NUCLEOTIDE SEQUENCE</scope>
    <source>
        <strain evidence="2">M39</strain>
    </source>
</reference>
<accession>A0ABT7WCM4</accession>
<dbReference type="Gene3D" id="3.10.180.10">
    <property type="entry name" value="2,3-Dihydroxybiphenyl 1,2-Dioxygenase, domain 1"/>
    <property type="match status" value="1"/>
</dbReference>
<dbReference type="CDD" id="cd06587">
    <property type="entry name" value="VOC"/>
    <property type="match status" value="1"/>
</dbReference>
<protein>
    <submittedName>
        <fullName evidence="2">VOC family protein</fullName>
    </submittedName>
</protein>
<name>A0ABT7WCM4_9FLAO</name>
<dbReference type="EMBL" id="JAUDUY010000002">
    <property type="protein sequence ID" value="MDM9630678.1"/>
    <property type="molecule type" value="Genomic_DNA"/>
</dbReference>
<gene>
    <name evidence="2" type="ORF">QU605_04305</name>
</gene>
<organism evidence="2 3">
    <name type="scientific">Robiginitalea aurantiaca</name>
    <dbReference type="NCBI Taxonomy" id="3056915"/>
    <lineage>
        <taxon>Bacteria</taxon>
        <taxon>Pseudomonadati</taxon>
        <taxon>Bacteroidota</taxon>
        <taxon>Flavobacteriia</taxon>
        <taxon>Flavobacteriales</taxon>
        <taxon>Flavobacteriaceae</taxon>
        <taxon>Robiginitalea</taxon>
    </lineage>
</organism>
<evidence type="ECO:0000259" key="1">
    <source>
        <dbReference type="PROSITE" id="PS51819"/>
    </source>
</evidence>
<dbReference type="SUPFAM" id="SSF54593">
    <property type="entry name" value="Glyoxalase/Bleomycin resistance protein/Dihydroxybiphenyl dioxygenase"/>
    <property type="match status" value="1"/>
</dbReference>
<comment type="caution">
    <text evidence="2">The sequence shown here is derived from an EMBL/GenBank/DDBJ whole genome shotgun (WGS) entry which is preliminary data.</text>
</comment>